<dbReference type="Gene3D" id="3.40.50.720">
    <property type="entry name" value="NAD(P)-binding Rossmann-like Domain"/>
    <property type="match status" value="1"/>
</dbReference>
<dbReference type="STRING" id="388408.LAX5112_01786"/>
<reference evidence="3" key="1">
    <citation type="submission" date="2015-07" db="EMBL/GenBank/DDBJ databases">
        <authorList>
            <person name="Rodrigo-Torres Lidia"/>
            <person name="Arahal R.David."/>
        </authorList>
    </citation>
    <scope>NUCLEOTIDE SEQUENCE [LARGE SCALE GENOMIC DNA]</scope>
    <source>
        <strain evidence="3">CECT 5112</strain>
    </source>
</reference>
<dbReference type="OrthoDB" id="7419852at2"/>
<keyword evidence="3" id="KW-1185">Reference proteome</keyword>
<gene>
    <name evidence="2" type="ORF">LAX5112_01786</name>
</gene>
<dbReference type="PANTHER" id="PTHR15020">
    <property type="entry name" value="FLAVIN REDUCTASE-RELATED"/>
    <property type="match status" value="1"/>
</dbReference>
<dbReference type="PANTHER" id="PTHR15020:SF50">
    <property type="entry name" value="UPF0659 PROTEIN YMR090W"/>
    <property type="match status" value="1"/>
</dbReference>
<proteinExistence type="predicted"/>
<evidence type="ECO:0000259" key="1">
    <source>
        <dbReference type="Pfam" id="PF13460"/>
    </source>
</evidence>
<feature type="domain" description="NAD(P)-binding" evidence="1">
    <location>
        <begin position="8"/>
        <end position="201"/>
    </location>
</feature>
<sequence length="216" mass="22776">MANILVIGASRGIGKAVCLAAAEKGHAVRAMSRSGATPMGKTGAVEAIQGNALDRGDIDRALDGVDTVVLALGVPASLDMITGPVTLFSKATQVLLPAMESANIDRLIAVTGFGAGDSRSAINPLQRLPFKALLGRAYADKTTQEAMISESGLDYLIVRPGVLTNQPRSGRYKVLEDPKKWRNGVIARADVADFIAGRLTDETLGCKKPVLIRWPL</sequence>
<dbReference type="AlphaFoldDB" id="A0A0M7A138"/>
<dbReference type="SUPFAM" id="SSF51735">
    <property type="entry name" value="NAD(P)-binding Rossmann-fold domains"/>
    <property type="match status" value="1"/>
</dbReference>
<dbReference type="InterPro" id="IPR016040">
    <property type="entry name" value="NAD(P)-bd_dom"/>
</dbReference>
<evidence type="ECO:0000313" key="2">
    <source>
        <dbReference type="EMBL" id="CTQ68559.1"/>
    </source>
</evidence>
<dbReference type="InterPro" id="IPR036291">
    <property type="entry name" value="NAD(P)-bd_dom_sf"/>
</dbReference>
<accession>A0A0M7A138</accession>
<dbReference type="Proteomes" id="UP000053235">
    <property type="component" value="Unassembled WGS sequence"/>
</dbReference>
<dbReference type="EMBL" id="CXWD01000006">
    <property type="protein sequence ID" value="CTQ68559.1"/>
    <property type="molecule type" value="Genomic_DNA"/>
</dbReference>
<evidence type="ECO:0000313" key="3">
    <source>
        <dbReference type="Proteomes" id="UP000053235"/>
    </source>
</evidence>
<organism evidence="2 3">
    <name type="scientific">Roseibium alexandrii</name>
    <dbReference type="NCBI Taxonomy" id="388408"/>
    <lineage>
        <taxon>Bacteria</taxon>
        <taxon>Pseudomonadati</taxon>
        <taxon>Pseudomonadota</taxon>
        <taxon>Alphaproteobacteria</taxon>
        <taxon>Hyphomicrobiales</taxon>
        <taxon>Stappiaceae</taxon>
        <taxon>Roseibium</taxon>
    </lineage>
</organism>
<name>A0A0M7A138_9HYPH</name>
<dbReference type="Pfam" id="PF13460">
    <property type="entry name" value="NAD_binding_10"/>
    <property type="match status" value="1"/>
</dbReference>
<protein>
    <submittedName>
        <fullName evidence="2">Putative NADH-flavin reductase</fullName>
    </submittedName>
</protein>
<dbReference type="RefSeq" id="WP_008196121.1">
    <property type="nucleotide sequence ID" value="NZ_CXWD01000006.1"/>
</dbReference>